<evidence type="ECO:0000256" key="5">
    <source>
        <dbReference type="ARBA" id="ARBA00022840"/>
    </source>
</evidence>
<dbReference type="GO" id="GO:0005524">
    <property type="term" value="F:ATP binding"/>
    <property type="evidence" value="ECO:0007669"/>
    <property type="project" value="UniProtKB-KW"/>
</dbReference>
<dbReference type="Pfam" id="PF00069">
    <property type="entry name" value="Pkinase"/>
    <property type="match status" value="1"/>
</dbReference>
<dbReference type="InterPro" id="IPR000719">
    <property type="entry name" value="Prot_kinase_dom"/>
</dbReference>
<evidence type="ECO:0000313" key="7">
    <source>
        <dbReference type="EMBL" id="EMP40510.1"/>
    </source>
</evidence>
<proteinExistence type="predicted"/>
<evidence type="ECO:0000256" key="1">
    <source>
        <dbReference type="ARBA" id="ARBA00022527"/>
    </source>
</evidence>
<dbReference type="GO" id="GO:0005634">
    <property type="term" value="C:nucleus"/>
    <property type="evidence" value="ECO:0007669"/>
    <property type="project" value="TreeGrafter"/>
</dbReference>
<dbReference type="Gene3D" id="1.10.510.10">
    <property type="entry name" value="Transferase(Phosphotransferase) domain 1"/>
    <property type="match status" value="1"/>
</dbReference>
<feature type="domain" description="Protein kinase" evidence="6">
    <location>
        <begin position="1"/>
        <end position="156"/>
    </location>
</feature>
<sequence length="236" mass="24975">MGTVPCSLHPLPGLGLEPGAGAGRALPGCVHGPDLWALGLLLRAESLAGPGTSGRARNSRTFPFAAPEVLSYEPISTATDMWSVGVLTYVMLTGESPFLGDTKQETFLNISQVNVQFPPDVFQGISAQAIDFIRSLLVKNPRKRAKAEQCLQHPWLAPAPAPAVELVAPGRAETGQAPASEGSSGPEEDKELVLVASYTMPCPCRRLGGLEGRETELPGVRKPFPALQEIAQELVC</sequence>
<dbReference type="PANTHER" id="PTHR24342:SF16">
    <property type="entry name" value="SERINE_THREONINE KINASE 17A-LIKE"/>
    <property type="match status" value="1"/>
</dbReference>
<keyword evidence="3" id="KW-0547">Nucleotide-binding</keyword>
<keyword evidence="2" id="KW-0808">Transferase</keyword>
<evidence type="ECO:0000259" key="6">
    <source>
        <dbReference type="PROSITE" id="PS50011"/>
    </source>
</evidence>
<organism evidence="7 8">
    <name type="scientific">Chelonia mydas</name>
    <name type="common">Green sea-turtle</name>
    <name type="synonym">Chelonia agassizi</name>
    <dbReference type="NCBI Taxonomy" id="8469"/>
    <lineage>
        <taxon>Eukaryota</taxon>
        <taxon>Metazoa</taxon>
        <taxon>Chordata</taxon>
        <taxon>Craniata</taxon>
        <taxon>Vertebrata</taxon>
        <taxon>Euteleostomi</taxon>
        <taxon>Archelosauria</taxon>
        <taxon>Testudinata</taxon>
        <taxon>Testudines</taxon>
        <taxon>Cryptodira</taxon>
        <taxon>Durocryptodira</taxon>
        <taxon>Americhelydia</taxon>
        <taxon>Chelonioidea</taxon>
        <taxon>Cheloniidae</taxon>
        <taxon>Chelonia</taxon>
    </lineage>
</organism>
<dbReference type="GO" id="GO:0004674">
    <property type="term" value="F:protein serine/threonine kinase activity"/>
    <property type="evidence" value="ECO:0007669"/>
    <property type="project" value="UniProtKB-KW"/>
</dbReference>
<dbReference type="GO" id="GO:0035556">
    <property type="term" value="P:intracellular signal transduction"/>
    <property type="evidence" value="ECO:0007669"/>
    <property type="project" value="TreeGrafter"/>
</dbReference>
<evidence type="ECO:0000256" key="3">
    <source>
        <dbReference type="ARBA" id="ARBA00022741"/>
    </source>
</evidence>
<reference evidence="8" key="1">
    <citation type="journal article" date="2013" name="Nat. Genet.">
        <title>The draft genomes of soft-shell turtle and green sea turtle yield insights into the development and evolution of the turtle-specific body plan.</title>
        <authorList>
            <person name="Wang Z."/>
            <person name="Pascual-Anaya J."/>
            <person name="Zadissa A."/>
            <person name="Li W."/>
            <person name="Niimura Y."/>
            <person name="Huang Z."/>
            <person name="Li C."/>
            <person name="White S."/>
            <person name="Xiong Z."/>
            <person name="Fang D."/>
            <person name="Wang B."/>
            <person name="Ming Y."/>
            <person name="Chen Y."/>
            <person name="Zheng Y."/>
            <person name="Kuraku S."/>
            <person name="Pignatelli M."/>
            <person name="Herrero J."/>
            <person name="Beal K."/>
            <person name="Nozawa M."/>
            <person name="Li Q."/>
            <person name="Wang J."/>
            <person name="Zhang H."/>
            <person name="Yu L."/>
            <person name="Shigenobu S."/>
            <person name="Wang J."/>
            <person name="Liu J."/>
            <person name="Flicek P."/>
            <person name="Searle S."/>
            <person name="Wang J."/>
            <person name="Kuratani S."/>
            <person name="Yin Y."/>
            <person name="Aken B."/>
            <person name="Zhang G."/>
            <person name="Irie N."/>
        </authorList>
    </citation>
    <scope>NUCLEOTIDE SEQUENCE [LARGE SCALE GENOMIC DNA]</scope>
</reference>
<dbReference type="SMART" id="SM00220">
    <property type="entry name" value="S_TKc"/>
    <property type="match status" value="1"/>
</dbReference>
<dbReference type="InterPro" id="IPR011009">
    <property type="entry name" value="Kinase-like_dom_sf"/>
</dbReference>
<evidence type="ECO:0000256" key="4">
    <source>
        <dbReference type="ARBA" id="ARBA00022777"/>
    </source>
</evidence>
<evidence type="ECO:0000313" key="8">
    <source>
        <dbReference type="Proteomes" id="UP000031443"/>
    </source>
</evidence>
<evidence type="ECO:0000256" key="2">
    <source>
        <dbReference type="ARBA" id="ARBA00022679"/>
    </source>
</evidence>
<gene>
    <name evidence="7" type="ORF">UY3_02248</name>
</gene>
<dbReference type="EMBL" id="KB509732">
    <property type="protein sequence ID" value="EMP40510.1"/>
    <property type="molecule type" value="Genomic_DNA"/>
</dbReference>
<dbReference type="PANTHER" id="PTHR24342">
    <property type="entry name" value="SERINE/THREONINE-PROTEIN KINASE 17"/>
    <property type="match status" value="1"/>
</dbReference>
<keyword evidence="5" id="KW-0067">ATP-binding</keyword>
<accession>M7BXF7</accession>
<dbReference type="GO" id="GO:0043065">
    <property type="term" value="P:positive regulation of apoptotic process"/>
    <property type="evidence" value="ECO:0007669"/>
    <property type="project" value="TreeGrafter"/>
</dbReference>
<keyword evidence="4 7" id="KW-0418">Kinase</keyword>
<dbReference type="AlphaFoldDB" id="M7BXF7"/>
<keyword evidence="1" id="KW-0723">Serine/threonine-protein kinase</keyword>
<dbReference type="Proteomes" id="UP000031443">
    <property type="component" value="Unassembled WGS sequence"/>
</dbReference>
<dbReference type="SUPFAM" id="SSF56112">
    <property type="entry name" value="Protein kinase-like (PK-like)"/>
    <property type="match status" value="1"/>
</dbReference>
<keyword evidence="8" id="KW-1185">Reference proteome</keyword>
<name>M7BXF7_CHEMY</name>
<dbReference type="PROSITE" id="PS50011">
    <property type="entry name" value="PROTEIN_KINASE_DOM"/>
    <property type="match status" value="1"/>
</dbReference>
<protein>
    <submittedName>
        <fullName evidence="7">Serine/threonine-protein kinase 17A</fullName>
    </submittedName>
</protein>